<dbReference type="GO" id="GO:0046872">
    <property type="term" value="F:metal ion binding"/>
    <property type="evidence" value="ECO:0007669"/>
    <property type="project" value="UniProtKB-KW"/>
</dbReference>
<comment type="similarity">
    <text evidence="8">Belongs to the COQ7 family.</text>
</comment>
<feature type="binding site" evidence="8">
    <location>
        <position position="76"/>
    </location>
    <ligand>
        <name>Fe cation</name>
        <dbReference type="ChEBI" id="CHEBI:24875"/>
        <label>1</label>
    </ligand>
</feature>
<evidence type="ECO:0000256" key="2">
    <source>
        <dbReference type="ARBA" id="ARBA00022688"/>
    </source>
</evidence>
<gene>
    <name evidence="8" type="primary">coq7</name>
    <name evidence="10" type="ORF">GGR13_000324</name>
</gene>
<dbReference type="PANTHER" id="PTHR11237">
    <property type="entry name" value="COENZYME Q10 BIOSYNTHESIS PROTEIN 7"/>
    <property type="match status" value="1"/>
</dbReference>
<feature type="binding site" evidence="8">
    <location>
        <position position="73"/>
    </location>
    <ligand>
        <name>Fe cation</name>
        <dbReference type="ChEBI" id="CHEBI:24875"/>
        <label>1</label>
    </ligand>
</feature>
<feature type="binding site" evidence="8">
    <location>
        <position position="73"/>
    </location>
    <ligand>
        <name>Fe cation</name>
        <dbReference type="ChEBI" id="CHEBI:24875"/>
        <label>2</label>
    </ligand>
</feature>
<accession>A0A7W9CGG7</accession>
<dbReference type="EC" id="1.14.99.60" evidence="8"/>
<evidence type="ECO:0000256" key="3">
    <source>
        <dbReference type="ARBA" id="ARBA00022723"/>
    </source>
</evidence>
<dbReference type="SUPFAM" id="SSF47240">
    <property type="entry name" value="Ferritin-like"/>
    <property type="match status" value="1"/>
</dbReference>
<dbReference type="HAMAP" id="MF_01658">
    <property type="entry name" value="COQ7"/>
    <property type="match status" value="1"/>
</dbReference>
<dbReference type="AlphaFoldDB" id="A0A7W9CGG7"/>
<feature type="binding site" evidence="8">
    <location>
        <position position="125"/>
    </location>
    <ligand>
        <name>Fe cation</name>
        <dbReference type="ChEBI" id="CHEBI:24875"/>
        <label>2</label>
    </ligand>
</feature>
<dbReference type="UniPathway" id="UPA00232"/>
<comment type="caution">
    <text evidence="10">The sequence shown here is derived from an EMBL/GenBank/DDBJ whole genome shotgun (WGS) entry which is preliminary data.</text>
</comment>
<dbReference type="Pfam" id="PF03232">
    <property type="entry name" value="COQ7"/>
    <property type="match status" value="1"/>
</dbReference>
<organism evidence="10 11">
    <name type="scientific">Brevundimonas variabilis</name>
    <dbReference type="NCBI Taxonomy" id="74312"/>
    <lineage>
        <taxon>Bacteria</taxon>
        <taxon>Pseudomonadati</taxon>
        <taxon>Pseudomonadota</taxon>
        <taxon>Alphaproteobacteria</taxon>
        <taxon>Caulobacterales</taxon>
        <taxon>Caulobacteraceae</taxon>
        <taxon>Brevundimonas</taxon>
    </lineage>
</organism>
<keyword evidence="6 8" id="KW-0503">Monooxygenase</keyword>
<evidence type="ECO:0000256" key="9">
    <source>
        <dbReference type="SAM" id="MobiDB-lite"/>
    </source>
</evidence>
<keyword evidence="2 8" id="KW-0831">Ubiquinone biosynthesis</keyword>
<feature type="binding site" evidence="8">
    <location>
        <position position="157"/>
    </location>
    <ligand>
        <name>Fe cation</name>
        <dbReference type="ChEBI" id="CHEBI:24875"/>
        <label>2</label>
    </ligand>
</feature>
<comment type="subcellular location">
    <subcellularLocation>
        <location evidence="8">Cell membrane</location>
        <topology evidence="8">Peripheral membrane protein</topology>
    </subcellularLocation>
</comment>
<keyword evidence="8" id="KW-1003">Cell membrane</keyword>
<dbReference type="CDD" id="cd01042">
    <property type="entry name" value="DMQH"/>
    <property type="match status" value="1"/>
</dbReference>
<dbReference type="GO" id="GO:0005886">
    <property type="term" value="C:plasma membrane"/>
    <property type="evidence" value="ECO:0007669"/>
    <property type="project" value="UniProtKB-SubCell"/>
</dbReference>
<reference evidence="10 11" key="1">
    <citation type="submission" date="2020-08" db="EMBL/GenBank/DDBJ databases">
        <title>Genomic Encyclopedia of Type Strains, Phase IV (KMG-IV): sequencing the most valuable type-strain genomes for metagenomic binning, comparative biology and taxonomic classification.</title>
        <authorList>
            <person name="Goeker M."/>
        </authorList>
    </citation>
    <scope>NUCLEOTIDE SEQUENCE [LARGE SCALE GENOMIC DNA]</scope>
    <source>
        <strain evidence="10 11">DSM 4737</strain>
    </source>
</reference>
<feature type="binding site" evidence="8">
    <location>
        <position position="39"/>
    </location>
    <ligand>
        <name>Fe cation</name>
        <dbReference type="ChEBI" id="CHEBI:24875"/>
        <label>1</label>
    </ligand>
</feature>
<dbReference type="EMBL" id="JACHOR010000001">
    <property type="protein sequence ID" value="MBB5744752.1"/>
    <property type="molecule type" value="Genomic_DNA"/>
</dbReference>
<evidence type="ECO:0000256" key="8">
    <source>
        <dbReference type="HAMAP-Rule" id="MF_01658"/>
    </source>
</evidence>
<evidence type="ECO:0000313" key="11">
    <source>
        <dbReference type="Proteomes" id="UP000545037"/>
    </source>
</evidence>
<dbReference type="PANTHER" id="PTHR11237:SF4">
    <property type="entry name" value="5-DEMETHOXYUBIQUINONE HYDROXYLASE, MITOCHONDRIAL"/>
    <property type="match status" value="1"/>
</dbReference>
<keyword evidence="4 8" id="KW-0560">Oxidoreductase</keyword>
<keyword evidence="7 8" id="KW-0472">Membrane</keyword>
<sequence length="196" mass="21603">MAKMTFADNPSRDIPLPRPGRGAGRARLAEILRVDHAGEYGAVQIYKAQRAVFEGLRGKESLTRDLTEMQGHEAVHKARFDALLNEHRVRPTALLPLWHIAAVGLGVGTALMGEKAAHACTEAVESVIEKHYADQIVELADREPALAAELTQFRDEELEHHDHAIEHGSREAPAYRLLSAVIKVGCRVAIKVSERV</sequence>
<comment type="function">
    <text evidence="8">Catalyzes the hydroxylation of 2-nonaprenyl-3-methyl-6-methoxy-1,4-benzoquinol during ubiquinone biosynthesis.</text>
</comment>
<evidence type="ECO:0000256" key="6">
    <source>
        <dbReference type="ARBA" id="ARBA00023033"/>
    </source>
</evidence>
<protein>
    <recommendedName>
        <fullName evidence="8">3-demethoxyubiquinol 3-hydroxylase</fullName>
        <shortName evidence="8">DMQ hydroxylase</shortName>
        <ecNumber evidence="8">1.14.99.60</ecNumber>
    </recommendedName>
    <alternativeName>
        <fullName evidence="8">2-nonaprenyl-3-methyl-6-methoxy-1,4-benzoquinol hydroxylase</fullName>
    </alternativeName>
</protein>
<evidence type="ECO:0000256" key="4">
    <source>
        <dbReference type="ARBA" id="ARBA00023002"/>
    </source>
</evidence>
<evidence type="ECO:0000256" key="7">
    <source>
        <dbReference type="ARBA" id="ARBA00023136"/>
    </source>
</evidence>
<feature type="binding site" evidence="8">
    <location>
        <position position="160"/>
    </location>
    <ligand>
        <name>Fe cation</name>
        <dbReference type="ChEBI" id="CHEBI:24875"/>
        <label>2</label>
    </ligand>
</feature>
<dbReference type="GO" id="GO:0006744">
    <property type="term" value="P:ubiquinone biosynthetic process"/>
    <property type="evidence" value="ECO:0007669"/>
    <property type="project" value="UniProtKB-UniRule"/>
</dbReference>
<keyword evidence="5 8" id="KW-0408">Iron</keyword>
<feature type="binding site" evidence="8">
    <location>
        <position position="157"/>
    </location>
    <ligand>
        <name>Fe cation</name>
        <dbReference type="ChEBI" id="CHEBI:24875"/>
        <label>1</label>
    </ligand>
</feature>
<name>A0A7W9CGG7_9CAUL</name>
<comment type="catalytic activity">
    <reaction evidence="8">
        <text>a 5-methoxy-2-methyl-3-(all-trans-polyprenyl)benzene-1,4-diol + AH2 + O2 = a 3-demethylubiquinol + A + H2O</text>
        <dbReference type="Rhea" id="RHEA:50908"/>
        <dbReference type="Rhea" id="RHEA-COMP:10859"/>
        <dbReference type="Rhea" id="RHEA-COMP:10914"/>
        <dbReference type="ChEBI" id="CHEBI:13193"/>
        <dbReference type="ChEBI" id="CHEBI:15377"/>
        <dbReference type="ChEBI" id="CHEBI:15379"/>
        <dbReference type="ChEBI" id="CHEBI:17499"/>
        <dbReference type="ChEBI" id="CHEBI:84167"/>
        <dbReference type="ChEBI" id="CHEBI:84422"/>
        <dbReference type="EC" id="1.14.99.60"/>
    </reaction>
</comment>
<dbReference type="InterPro" id="IPR009078">
    <property type="entry name" value="Ferritin-like_SF"/>
</dbReference>
<evidence type="ECO:0000256" key="1">
    <source>
        <dbReference type="ARBA" id="ARBA00004749"/>
    </source>
</evidence>
<feature type="region of interest" description="Disordered" evidence="9">
    <location>
        <begin position="1"/>
        <end position="21"/>
    </location>
</feature>
<evidence type="ECO:0000313" key="10">
    <source>
        <dbReference type="EMBL" id="MBB5744752.1"/>
    </source>
</evidence>
<keyword evidence="11" id="KW-1185">Reference proteome</keyword>
<dbReference type="InterPro" id="IPR011566">
    <property type="entry name" value="Ubq_synth_Coq7"/>
</dbReference>
<keyword evidence="3 8" id="KW-0479">Metal-binding</keyword>
<comment type="cofactor">
    <cofactor evidence="8">
        <name>Fe cation</name>
        <dbReference type="ChEBI" id="CHEBI:24875"/>
    </cofactor>
    <text evidence="8">Binds 2 iron ions per subunit.</text>
</comment>
<evidence type="ECO:0000256" key="5">
    <source>
        <dbReference type="ARBA" id="ARBA00023004"/>
    </source>
</evidence>
<dbReference type="Proteomes" id="UP000545037">
    <property type="component" value="Unassembled WGS sequence"/>
</dbReference>
<proteinExistence type="inferred from homology"/>
<comment type="pathway">
    <text evidence="1 8">Cofactor biosynthesis; ubiquinone biosynthesis.</text>
</comment>
<keyword evidence="10" id="KW-0830">Ubiquinone</keyword>
<dbReference type="GO" id="GO:0008682">
    <property type="term" value="F:3-demethoxyubiquinol 3-hydroxylase activity"/>
    <property type="evidence" value="ECO:0007669"/>
    <property type="project" value="UniProtKB-EC"/>
</dbReference>